<name>A0ABT7U1D2_ACTVI</name>
<dbReference type="Pfam" id="PF19818">
    <property type="entry name" value="DUF6301"/>
    <property type="match status" value="1"/>
</dbReference>
<protein>
    <submittedName>
        <fullName evidence="1">DUF6301 family protein</fullName>
    </submittedName>
</protein>
<dbReference type="RefSeq" id="WP_289597946.1">
    <property type="nucleotide sequence ID" value="NZ_JAUDBR010000028.1"/>
</dbReference>
<proteinExistence type="predicted"/>
<dbReference type="Proteomes" id="UP001529257">
    <property type="component" value="Unassembled WGS sequence"/>
</dbReference>
<evidence type="ECO:0000313" key="1">
    <source>
        <dbReference type="EMBL" id="MDM8077877.1"/>
    </source>
</evidence>
<sequence length="179" mass="20054">MNHSILTIKGKQFCAYPPEKGVAIIRTIAEHRWPMTINEAFALRDQFGWKPAPDDGTIFTTPVSNGEEDGYIGNDVTDTSLVSRINFNLTTRLYSDAEPQIDHIIRSQYKAYVDALNSLYGQSSMESSAVGVLNVWNLRSRVSIVLGGTRRFIDVVIESPAMMDLTEAEQRYFDEGGEL</sequence>
<reference evidence="1 2" key="2">
    <citation type="submission" date="2023-06" db="EMBL/GenBank/DDBJ databases">
        <authorList>
            <person name="Zeman M."/>
            <person name="Kubasova T."/>
            <person name="Jahodarova E."/>
            <person name="Nykrynova M."/>
            <person name="Rychlik I."/>
        </authorList>
    </citation>
    <scope>NUCLEOTIDE SEQUENCE [LARGE SCALE GENOMIC DNA]</scope>
    <source>
        <strain evidence="1 2">ET81</strain>
    </source>
</reference>
<dbReference type="EMBL" id="JAUDBR010000028">
    <property type="protein sequence ID" value="MDM8077877.1"/>
    <property type="molecule type" value="Genomic_DNA"/>
</dbReference>
<accession>A0ABT7U1D2</accession>
<dbReference type="InterPro" id="IPR046268">
    <property type="entry name" value="DUF6301"/>
</dbReference>
<reference evidence="2" key="1">
    <citation type="submission" date="2023-06" db="EMBL/GenBank/DDBJ databases">
        <title>Identification and characterization of horizontal gene transfer across gut microbiota members of farm animals based on homology search.</title>
        <authorList>
            <person name="Zeman M."/>
            <person name="Kubasova T."/>
            <person name="Jahodarova E."/>
            <person name="Nykrynova M."/>
            <person name="Rychlik I."/>
        </authorList>
    </citation>
    <scope>NUCLEOTIDE SEQUENCE [LARGE SCALE GENOMIC DNA]</scope>
    <source>
        <strain evidence="2">ET81</strain>
    </source>
</reference>
<keyword evidence="2" id="KW-1185">Reference proteome</keyword>
<evidence type="ECO:0000313" key="2">
    <source>
        <dbReference type="Proteomes" id="UP001529257"/>
    </source>
</evidence>
<comment type="caution">
    <text evidence="1">The sequence shown here is derived from an EMBL/GenBank/DDBJ whole genome shotgun (WGS) entry which is preliminary data.</text>
</comment>
<organism evidence="1 2">
    <name type="scientific">Actinomyces viscosus</name>
    <dbReference type="NCBI Taxonomy" id="1656"/>
    <lineage>
        <taxon>Bacteria</taxon>
        <taxon>Bacillati</taxon>
        <taxon>Actinomycetota</taxon>
        <taxon>Actinomycetes</taxon>
        <taxon>Actinomycetales</taxon>
        <taxon>Actinomycetaceae</taxon>
        <taxon>Actinomyces</taxon>
    </lineage>
</organism>
<gene>
    <name evidence="1" type="ORF">QUV91_12535</name>
</gene>